<evidence type="ECO:0000313" key="1">
    <source>
        <dbReference type="EMBL" id="KAH8077050.1"/>
    </source>
</evidence>
<dbReference type="AlphaFoldDB" id="A0A8K0XK76"/>
<dbReference type="Proteomes" id="UP000813824">
    <property type="component" value="Unassembled WGS sequence"/>
</dbReference>
<sequence>MLIWCCRLTEVRINIVTEEFQHKSTVFLPPHNTKADNIEGTPSPYAGQVLGGELHSDVNPKVFKFLDKKFSYICTPKDNLSHGCNPMPAELVIDHCTMNEKLLQNFVALPAIQATATHLATAFDLYFSRLVHFYNVVIKQMWAEHILMNTFFKNLLELLSATLTNLPFAAQSLNLAQQVYATKHVDKINPLFCICTILLFGPIHHGAYQWWLERSRRTWFWLEVYSGGSSRNIRQRVLGTQYSSARQRRLVQFAGSKLGNSSRKNEIEENEKMIKSMAFLDDIGTENHY</sequence>
<dbReference type="EMBL" id="JAEVFJ010000067">
    <property type="protein sequence ID" value="KAH8077050.1"/>
    <property type="molecule type" value="Genomic_DNA"/>
</dbReference>
<proteinExistence type="predicted"/>
<protein>
    <submittedName>
        <fullName evidence="1">Uncharacterized protein</fullName>
    </submittedName>
</protein>
<evidence type="ECO:0000313" key="2">
    <source>
        <dbReference type="Proteomes" id="UP000813824"/>
    </source>
</evidence>
<reference evidence="1" key="1">
    <citation type="journal article" date="2021" name="New Phytol.">
        <title>Evolutionary innovations through gain and loss of genes in the ectomycorrhizal Boletales.</title>
        <authorList>
            <person name="Wu G."/>
            <person name="Miyauchi S."/>
            <person name="Morin E."/>
            <person name="Kuo A."/>
            <person name="Drula E."/>
            <person name="Varga T."/>
            <person name="Kohler A."/>
            <person name="Feng B."/>
            <person name="Cao Y."/>
            <person name="Lipzen A."/>
            <person name="Daum C."/>
            <person name="Hundley H."/>
            <person name="Pangilinan J."/>
            <person name="Johnson J."/>
            <person name="Barry K."/>
            <person name="LaButti K."/>
            <person name="Ng V."/>
            <person name="Ahrendt S."/>
            <person name="Min B."/>
            <person name="Choi I.G."/>
            <person name="Park H."/>
            <person name="Plett J.M."/>
            <person name="Magnuson J."/>
            <person name="Spatafora J.W."/>
            <person name="Nagy L.G."/>
            <person name="Henrissat B."/>
            <person name="Grigoriev I.V."/>
            <person name="Yang Z.L."/>
            <person name="Xu J."/>
            <person name="Martin F.M."/>
        </authorList>
    </citation>
    <scope>NUCLEOTIDE SEQUENCE</scope>
    <source>
        <strain evidence="1">KKN 215</strain>
    </source>
</reference>
<name>A0A8K0XK76_9AGAR</name>
<dbReference type="OrthoDB" id="3202607at2759"/>
<comment type="caution">
    <text evidence="1">The sequence shown here is derived from an EMBL/GenBank/DDBJ whole genome shotgun (WGS) entry which is preliminary data.</text>
</comment>
<organism evidence="1 2">
    <name type="scientific">Cristinia sonorae</name>
    <dbReference type="NCBI Taxonomy" id="1940300"/>
    <lineage>
        <taxon>Eukaryota</taxon>
        <taxon>Fungi</taxon>
        <taxon>Dikarya</taxon>
        <taxon>Basidiomycota</taxon>
        <taxon>Agaricomycotina</taxon>
        <taxon>Agaricomycetes</taxon>
        <taxon>Agaricomycetidae</taxon>
        <taxon>Agaricales</taxon>
        <taxon>Pleurotineae</taxon>
        <taxon>Stephanosporaceae</taxon>
        <taxon>Cristinia</taxon>
    </lineage>
</organism>
<keyword evidence="2" id="KW-1185">Reference proteome</keyword>
<accession>A0A8K0XK76</accession>
<gene>
    <name evidence="1" type="ORF">BXZ70DRAFT_911456</name>
</gene>